<keyword evidence="6" id="KW-1185">Reference proteome</keyword>
<dbReference type="InterPro" id="IPR027417">
    <property type="entry name" value="P-loop_NTPase"/>
</dbReference>
<accession>A0AAD8CJP1</accession>
<evidence type="ECO:0000313" key="6">
    <source>
        <dbReference type="Proteomes" id="UP001230051"/>
    </source>
</evidence>
<evidence type="ECO:0000259" key="4">
    <source>
        <dbReference type="Pfam" id="PF00685"/>
    </source>
</evidence>
<dbReference type="Pfam" id="PF00685">
    <property type="entry name" value="Sulfotransfer_1"/>
    <property type="match status" value="1"/>
</dbReference>
<dbReference type="GO" id="GO:0008146">
    <property type="term" value="F:sulfotransferase activity"/>
    <property type="evidence" value="ECO:0007669"/>
    <property type="project" value="InterPro"/>
</dbReference>
<keyword evidence="2 3" id="KW-0808">Transferase</keyword>
<sequence>MRDRAERGPGHCYWERVGNLVLGVMTSQKPYTEQLKDVKEGFQRFTLKPVQGVPLMKPIADNWEKVESFQAQSTDLLIATYPKAGTTWTQEMVDLILNNGDAEKCRRAPIAERIPFLEIFSSPTIPSGVELLEQIPSPRVIKTHLPFQLVPKSFWEQRCKVIYVARNAKDNLVSYFHFDRMNLTQPDPGPWSVYITKFMRGECRYPEIQDRGAQVPWDKQTDRQTDRQVDIYFLIFKRILLTNIIHYYKNAH</sequence>
<dbReference type="InterPro" id="IPR000863">
    <property type="entry name" value="Sulfotransferase_dom"/>
</dbReference>
<protein>
    <recommendedName>
        <fullName evidence="3">Sulfotransferase</fullName>
        <ecNumber evidence="3">2.8.2.-</ecNumber>
    </recommendedName>
</protein>
<gene>
    <name evidence="5" type="primary">SULT1B1</name>
    <name evidence="5" type="ORF">AOXY_G31863</name>
</gene>
<comment type="caution">
    <text evidence="5">The sequence shown here is derived from an EMBL/GenBank/DDBJ whole genome shotgun (WGS) entry which is preliminary data.</text>
</comment>
<name>A0AAD8CJP1_ACIOX</name>
<organism evidence="5 6">
    <name type="scientific">Acipenser oxyrinchus oxyrinchus</name>
    <dbReference type="NCBI Taxonomy" id="40147"/>
    <lineage>
        <taxon>Eukaryota</taxon>
        <taxon>Metazoa</taxon>
        <taxon>Chordata</taxon>
        <taxon>Craniata</taxon>
        <taxon>Vertebrata</taxon>
        <taxon>Euteleostomi</taxon>
        <taxon>Actinopterygii</taxon>
        <taxon>Chondrostei</taxon>
        <taxon>Acipenseriformes</taxon>
        <taxon>Acipenseridae</taxon>
        <taxon>Acipenser</taxon>
    </lineage>
</organism>
<evidence type="ECO:0000313" key="5">
    <source>
        <dbReference type="EMBL" id="KAK1151991.1"/>
    </source>
</evidence>
<dbReference type="SUPFAM" id="SSF52540">
    <property type="entry name" value="P-loop containing nucleoside triphosphate hydrolases"/>
    <property type="match status" value="1"/>
</dbReference>
<dbReference type="AlphaFoldDB" id="A0AAD8CJP1"/>
<dbReference type="EC" id="2.8.2.-" evidence="3"/>
<comment type="similarity">
    <text evidence="1 3">Belongs to the sulfotransferase 1 family.</text>
</comment>
<reference evidence="5" key="1">
    <citation type="submission" date="2022-02" db="EMBL/GenBank/DDBJ databases">
        <title>Atlantic sturgeon de novo genome assembly.</title>
        <authorList>
            <person name="Stock M."/>
            <person name="Klopp C."/>
            <person name="Guiguen Y."/>
            <person name="Cabau C."/>
            <person name="Parinello H."/>
            <person name="Santidrian Yebra-Pimentel E."/>
            <person name="Kuhl H."/>
            <person name="Dirks R.P."/>
            <person name="Guessner J."/>
            <person name="Wuertz S."/>
            <person name="Du K."/>
            <person name="Schartl M."/>
        </authorList>
    </citation>
    <scope>NUCLEOTIDE SEQUENCE</scope>
    <source>
        <strain evidence="5">STURGEONOMICS-FGT-2020</strain>
        <tissue evidence="5">Whole blood</tissue>
    </source>
</reference>
<dbReference type="Gene3D" id="3.40.50.300">
    <property type="entry name" value="P-loop containing nucleotide triphosphate hydrolases"/>
    <property type="match status" value="1"/>
</dbReference>
<evidence type="ECO:0000256" key="1">
    <source>
        <dbReference type="ARBA" id="ARBA00005771"/>
    </source>
</evidence>
<dbReference type="EMBL" id="JAGXEW010000049">
    <property type="protein sequence ID" value="KAK1151991.1"/>
    <property type="molecule type" value="Genomic_DNA"/>
</dbReference>
<dbReference type="Proteomes" id="UP001230051">
    <property type="component" value="Unassembled WGS sequence"/>
</dbReference>
<feature type="domain" description="Sulfotransferase" evidence="4">
    <location>
        <begin position="74"/>
        <end position="205"/>
    </location>
</feature>
<dbReference type="PANTHER" id="PTHR11783">
    <property type="entry name" value="SULFOTRANSFERASE SULT"/>
    <property type="match status" value="1"/>
</dbReference>
<evidence type="ECO:0000256" key="2">
    <source>
        <dbReference type="ARBA" id="ARBA00022679"/>
    </source>
</evidence>
<evidence type="ECO:0000256" key="3">
    <source>
        <dbReference type="RuleBase" id="RU361155"/>
    </source>
</evidence>
<proteinExistence type="inferred from homology"/>